<feature type="signal peptide" evidence="1">
    <location>
        <begin position="1"/>
        <end position="23"/>
    </location>
</feature>
<evidence type="ECO:0000256" key="1">
    <source>
        <dbReference type="SAM" id="SignalP"/>
    </source>
</evidence>
<accession>A0ABT8R1J4</accession>
<dbReference type="RefSeq" id="WP_302036760.1">
    <property type="nucleotide sequence ID" value="NZ_JAUKPO010000002.1"/>
</dbReference>
<comment type="caution">
    <text evidence="2">The sequence shown here is derived from an EMBL/GenBank/DDBJ whole genome shotgun (WGS) entry which is preliminary data.</text>
</comment>
<name>A0ABT8R1J4_9BACT</name>
<evidence type="ECO:0000313" key="2">
    <source>
        <dbReference type="EMBL" id="MDO1445964.1"/>
    </source>
</evidence>
<keyword evidence="3" id="KW-1185">Reference proteome</keyword>
<gene>
    <name evidence="2" type="ORF">Q0590_06855</name>
</gene>
<dbReference type="InterPro" id="IPR046111">
    <property type="entry name" value="DUF6048"/>
</dbReference>
<keyword evidence="1" id="KW-0732">Signal</keyword>
<feature type="chain" id="PRO_5045487437" evidence="1">
    <location>
        <begin position="24"/>
        <end position="222"/>
    </location>
</feature>
<dbReference type="EMBL" id="JAUKPO010000002">
    <property type="protein sequence ID" value="MDO1445964.1"/>
    <property type="molecule type" value="Genomic_DNA"/>
</dbReference>
<dbReference type="Pfam" id="PF19515">
    <property type="entry name" value="DUF6048"/>
    <property type="match status" value="1"/>
</dbReference>
<sequence>MKFIYSCIWCLSLWLLCSQAGYAQNGADTIRTQGIRIGVDIGKIAYYFLTNNTNKTLEFSADMSYKKLLLVGEAGYNLLDITKETYTYNSNGLFARVGVEHNILKGGGDNYIFVGARYGIGQFSYQASDIELVDDFWGNQQANSAKQAVTAHWGEAVGGVKVNVFGNVFLGFTARFKLRIAESDYGEVDPLLIPGFGNPIRRNAMGFNYYVYYLIPLKRNKL</sequence>
<dbReference type="Proteomes" id="UP001168528">
    <property type="component" value="Unassembled WGS sequence"/>
</dbReference>
<proteinExistence type="predicted"/>
<organism evidence="2 3">
    <name type="scientific">Rhodocytophaga aerolata</name>
    <dbReference type="NCBI Taxonomy" id="455078"/>
    <lineage>
        <taxon>Bacteria</taxon>
        <taxon>Pseudomonadati</taxon>
        <taxon>Bacteroidota</taxon>
        <taxon>Cytophagia</taxon>
        <taxon>Cytophagales</taxon>
        <taxon>Rhodocytophagaceae</taxon>
        <taxon>Rhodocytophaga</taxon>
    </lineage>
</organism>
<evidence type="ECO:0000313" key="3">
    <source>
        <dbReference type="Proteomes" id="UP001168528"/>
    </source>
</evidence>
<protein>
    <submittedName>
        <fullName evidence="2">DUF6048 family protein</fullName>
    </submittedName>
</protein>
<reference evidence="2" key="1">
    <citation type="submission" date="2023-07" db="EMBL/GenBank/DDBJ databases">
        <title>The genome sequence of Rhodocytophaga aerolata KACC 12507.</title>
        <authorList>
            <person name="Zhang X."/>
        </authorList>
    </citation>
    <scope>NUCLEOTIDE SEQUENCE</scope>
    <source>
        <strain evidence="2">KACC 12507</strain>
    </source>
</reference>